<reference evidence="1" key="1">
    <citation type="submission" date="2006-05" db="EMBL/GenBank/DDBJ databases">
        <title>Cloning, sequence analysis and expression of anthranilate synthetase gene in Corynebacterium pekinense.</title>
        <authorList>
            <person name="Chen X."/>
            <person name="Zhao Z."/>
            <person name="Ding J."/>
        </authorList>
    </citation>
    <scope>NUCLEOTIDE SEQUENCE</scope>
    <source>
        <strain evidence="1">AS1.299</strain>
        <strain evidence="2">PD-67</strain>
    </source>
</reference>
<organism evidence="1">
    <name type="scientific">Corynebacterium pekinense</name>
    <dbReference type="NCBI Taxonomy" id="389657"/>
    <lineage>
        <taxon>Bacteria</taxon>
        <taxon>Bacillati</taxon>
        <taxon>Actinomycetota</taxon>
        <taxon>Actinomycetes</taxon>
        <taxon>Mycobacteriales</taxon>
        <taxon>Corynebacteriaceae</taxon>
        <taxon>Corynebacterium</taxon>
    </lineage>
</organism>
<evidence type="ECO:0000313" key="2">
    <source>
        <dbReference type="EMBL" id="ABG29505.1"/>
    </source>
</evidence>
<gene>
    <name evidence="1" type="primary">trpL</name>
</gene>
<dbReference type="EMBL" id="DQ631968">
    <property type="protein sequence ID" value="ABG29505.1"/>
    <property type="molecule type" value="Genomic_DNA"/>
</dbReference>
<sequence>MNNSCLSQSTQWWWRAN</sequence>
<evidence type="ECO:0000313" key="1">
    <source>
        <dbReference type="EMBL" id="ABG29502.1"/>
    </source>
</evidence>
<dbReference type="AlphaFoldDB" id="A5X5E7"/>
<dbReference type="NCBIfam" id="NF038152">
    <property type="entry name" value="TrpL_Coryne"/>
    <property type="match status" value="1"/>
</dbReference>
<protein>
    <submittedName>
        <fullName evidence="1">TrpL</fullName>
    </submittedName>
</protein>
<name>A5X5E7_9CORY</name>
<accession>A5X5E7</accession>
<dbReference type="EMBL" id="DQ631967">
    <property type="protein sequence ID" value="ABG29502.1"/>
    <property type="molecule type" value="Genomic_DNA"/>
</dbReference>
<proteinExistence type="predicted"/>